<dbReference type="AlphaFoldDB" id="A0A1H3UJP7"/>
<dbReference type="SUPFAM" id="SSF52218">
    <property type="entry name" value="Flavoproteins"/>
    <property type="match status" value="1"/>
</dbReference>
<gene>
    <name evidence="5" type="ORF">SAMN05421684_7499</name>
</gene>
<evidence type="ECO:0000256" key="1">
    <source>
        <dbReference type="ARBA" id="ARBA00022630"/>
    </source>
</evidence>
<evidence type="ECO:0000259" key="4">
    <source>
        <dbReference type="Pfam" id="PF03358"/>
    </source>
</evidence>
<organism evidence="5 6">
    <name type="scientific">Asanoa ishikariensis</name>
    <dbReference type="NCBI Taxonomy" id="137265"/>
    <lineage>
        <taxon>Bacteria</taxon>
        <taxon>Bacillati</taxon>
        <taxon>Actinomycetota</taxon>
        <taxon>Actinomycetes</taxon>
        <taxon>Micromonosporales</taxon>
        <taxon>Micromonosporaceae</taxon>
        <taxon>Asanoa</taxon>
    </lineage>
</organism>
<accession>A0A1H3UJP7</accession>
<name>A0A1H3UJP7_9ACTN</name>
<feature type="domain" description="NADPH-dependent FMN reductase-like" evidence="4">
    <location>
        <begin position="20"/>
        <end position="157"/>
    </location>
</feature>
<dbReference type="OrthoDB" id="1643408at2"/>
<dbReference type="Proteomes" id="UP000199632">
    <property type="component" value="Unassembled WGS sequence"/>
</dbReference>
<dbReference type="STRING" id="137265.SAMN05421684_7499"/>
<dbReference type="InterPro" id="IPR005025">
    <property type="entry name" value="FMN_Rdtase-like_dom"/>
</dbReference>
<evidence type="ECO:0000256" key="2">
    <source>
        <dbReference type="ARBA" id="ARBA00022643"/>
    </source>
</evidence>
<keyword evidence="3" id="KW-0560">Oxidoreductase</keyword>
<reference evidence="6" key="1">
    <citation type="submission" date="2016-10" db="EMBL/GenBank/DDBJ databases">
        <authorList>
            <person name="Varghese N."/>
            <person name="Submissions S."/>
        </authorList>
    </citation>
    <scope>NUCLEOTIDE SEQUENCE [LARGE SCALE GENOMIC DNA]</scope>
    <source>
        <strain evidence="6">DSM 44718</strain>
    </source>
</reference>
<protein>
    <submittedName>
        <fullName evidence="5">FMN reductase</fullName>
    </submittedName>
</protein>
<dbReference type="Pfam" id="PF03358">
    <property type="entry name" value="FMN_red"/>
    <property type="match status" value="1"/>
</dbReference>
<evidence type="ECO:0000313" key="6">
    <source>
        <dbReference type="Proteomes" id="UP000199632"/>
    </source>
</evidence>
<dbReference type="PANTHER" id="PTHR43408:SF2">
    <property type="entry name" value="FMN REDUCTASE (NADPH)"/>
    <property type="match status" value="1"/>
</dbReference>
<dbReference type="InterPro" id="IPR029039">
    <property type="entry name" value="Flavoprotein-like_sf"/>
</dbReference>
<dbReference type="Gene3D" id="3.40.50.360">
    <property type="match status" value="1"/>
</dbReference>
<dbReference type="InterPro" id="IPR051814">
    <property type="entry name" value="NAD(P)H-dep_FMN_reductase"/>
</dbReference>
<dbReference type="GO" id="GO:0016491">
    <property type="term" value="F:oxidoreductase activity"/>
    <property type="evidence" value="ECO:0007669"/>
    <property type="project" value="UniProtKB-KW"/>
</dbReference>
<keyword evidence="6" id="KW-1185">Reference proteome</keyword>
<keyword evidence="1" id="KW-0285">Flavoprotein</keyword>
<dbReference type="PANTHER" id="PTHR43408">
    <property type="entry name" value="FMN REDUCTASE (NADPH)"/>
    <property type="match status" value="1"/>
</dbReference>
<evidence type="ECO:0000313" key="5">
    <source>
        <dbReference type="EMBL" id="SDZ62567.1"/>
    </source>
</evidence>
<keyword evidence="2" id="KW-0288">FMN</keyword>
<evidence type="ECO:0000256" key="3">
    <source>
        <dbReference type="ARBA" id="ARBA00023002"/>
    </source>
</evidence>
<sequence length="189" mass="19287">MFGEPNAASIVEVAGDDVTSVVTLVGNPRSGSRTRSLADAAVAELSARAVLDEPRVLELSELVGITFSAEPAVAAAPVEDPFAVVRAARLLVVATPTYKGTYTGLLKVFLDRFGHRELAGLVAVPVAIAASEAHRQSVGATLTDLLVELGATVPASPLAVLEPDVADAAAKWASAHADAVIAALNLSAE</sequence>
<proteinExistence type="predicted"/>
<dbReference type="EMBL" id="FNQB01000004">
    <property type="protein sequence ID" value="SDZ62567.1"/>
    <property type="molecule type" value="Genomic_DNA"/>
</dbReference>